<dbReference type="PANTHER" id="PTHR44167:SF30">
    <property type="entry name" value="PHOSPHORYLASE KINASE"/>
    <property type="match status" value="1"/>
</dbReference>
<dbReference type="Proteomes" id="UP001530293">
    <property type="component" value="Unassembled WGS sequence"/>
</dbReference>
<dbReference type="AlphaFoldDB" id="A0ABD3N558"/>
<dbReference type="PROSITE" id="PS50011">
    <property type="entry name" value="PROTEIN_KINASE_DOM"/>
    <property type="match status" value="1"/>
</dbReference>
<evidence type="ECO:0000313" key="2">
    <source>
        <dbReference type="EMBL" id="KAL3767835.1"/>
    </source>
</evidence>
<dbReference type="InterPro" id="IPR000719">
    <property type="entry name" value="Prot_kinase_dom"/>
</dbReference>
<dbReference type="EMBL" id="JALLBG020000072">
    <property type="protein sequence ID" value="KAL3767835.1"/>
    <property type="molecule type" value="Genomic_DNA"/>
</dbReference>
<dbReference type="Gene3D" id="1.10.510.10">
    <property type="entry name" value="Transferase(Phosphotransferase) domain 1"/>
    <property type="match status" value="1"/>
</dbReference>
<dbReference type="Pfam" id="PF00069">
    <property type="entry name" value="Pkinase"/>
    <property type="match status" value="2"/>
</dbReference>
<accession>A0ABD3N558</accession>
<feature type="domain" description="Protein kinase" evidence="1">
    <location>
        <begin position="19"/>
        <end position="423"/>
    </location>
</feature>
<evidence type="ECO:0000259" key="1">
    <source>
        <dbReference type="PROSITE" id="PS50011"/>
    </source>
</evidence>
<dbReference type="Gene3D" id="3.30.200.20">
    <property type="entry name" value="Phosphorylase Kinase, domain 1"/>
    <property type="match status" value="1"/>
</dbReference>
<sequence length="451" mass="49533">MNTQLSSPDAWPKEIKDLYTPVRVIGKGGFASVWMAKRKTTTSSNGTAAIDDDDHVAVKITQGDAYALREIAVLSELSSKYHHPNLIRLLHESKTKGGGGGLGIHYLVLSLARGPTLNYILTKFGALGLIIAQSISQQLICAVAFLHGHAVIHRDIQPANIIVSEAFLDNDLWWSDVLDIDGALLKMAKKCHITIIDFGFARALGPDDIKDDIGLKKVHSESLMLDVPPTPEQRDVWKNYGDHIIDSKLDDTTHASSRGRNMTLGDSFSRNIVRELSALGTRSYAAPEILGGIRNRRSALNRSMNGSGSGHKRRKKTTLGECVSSYGMIADAFSVGATIRHMVTGVPPSENVEEFIAAKNRPMKLLIRSLKNRIKKDNPKQRVKKYRMSVDLPEDVKDLIQNLTHSNAKRRATVRSATSHPWIKTSISKSKSGGHEIEHGGPIVYLECGGD</sequence>
<organism evidence="2 3">
    <name type="scientific">Discostella pseudostelligera</name>
    <dbReference type="NCBI Taxonomy" id="259834"/>
    <lineage>
        <taxon>Eukaryota</taxon>
        <taxon>Sar</taxon>
        <taxon>Stramenopiles</taxon>
        <taxon>Ochrophyta</taxon>
        <taxon>Bacillariophyta</taxon>
        <taxon>Coscinodiscophyceae</taxon>
        <taxon>Thalassiosirophycidae</taxon>
        <taxon>Stephanodiscales</taxon>
        <taxon>Stephanodiscaceae</taxon>
        <taxon>Discostella</taxon>
    </lineage>
</organism>
<name>A0ABD3N558_9STRA</name>
<reference evidence="2 3" key="1">
    <citation type="submission" date="2024-10" db="EMBL/GenBank/DDBJ databases">
        <title>Updated reference genomes for cyclostephanoid diatoms.</title>
        <authorList>
            <person name="Roberts W.R."/>
            <person name="Alverson A.J."/>
        </authorList>
    </citation>
    <scope>NUCLEOTIDE SEQUENCE [LARGE SCALE GENOMIC DNA]</scope>
    <source>
        <strain evidence="2 3">AJA232-27</strain>
    </source>
</reference>
<dbReference type="InterPro" id="IPR011009">
    <property type="entry name" value="Kinase-like_dom_sf"/>
</dbReference>
<dbReference type="SUPFAM" id="SSF56112">
    <property type="entry name" value="Protein kinase-like (PK-like)"/>
    <property type="match status" value="1"/>
</dbReference>
<dbReference type="PANTHER" id="PTHR44167">
    <property type="entry name" value="OVARIAN-SPECIFIC SERINE/THREONINE-PROTEIN KINASE LOK-RELATED"/>
    <property type="match status" value="1"/>
</dbReference>
<comment type="caution">
    <text evidence="2">The sequence shown here is derived from an EMBL/GenBank/DDBJ whole genome shotgun (WGS) entry which is preliminary data.</text>
</comment>
<keyword evidence="3" id="KW-1185">Reference proteome</keyword>
<evidence type="ECO:0000313" key="3">
    <source>
        <dbReference type="Proteomes" id="UP001530293"/>
    </source>
</evidence>
<proteinExistence type="predicted"/>
<gene>
    <name evidence="2" type="ORF">ACHAWU_007313</name>
</gene>
<protein>
    <recommendedName>
        <fullName evidence="1">Protein kinase domain-containing protein</fullName>
    </recommendedName>
</protein>